<dbReference type="Proteomes" id="UP000191988">
    <property type="component" value="Unassembled WGS sequence"/>
</dbReference>
<proteinExistence type="predicted"/>
<sequence>MTYDWSGRRMRRMRAAKLTIISLVAAFVLTAPIFAHY</sequence>
<accession>A0A1S7QUR6</accession>
<keyword evidence="1" id="KW-1133">Transmembrane helix</keyword>
<reference evidence="3" key="1">
    <citation type="submission" date="2016-01" db="EMBL/GenBank/DDBJ databases">
        <authorList>
            <person name="Regsiter A."/>
            <person name="william w."/>
        </authorList>
    </citation>
    <scope>NUCLEOTIDE SEQUENCE [LARGE SCALE GENOMIC DNA]</scope>
    <source>
        <strain evidence="3">CFBP 6623</strain>
    </source>
</reference>
<dbReference type="AlphaFoldDB" id="A0A1S7QUR6"/>
<keyword evidence="3" id="KW-1185">Reference proteome</keyword>
<dbReference type="EMBL" id="FBWK01000045">
    <property type="protein sequence ID" value="CUX42508.1"/>
    <property type="molecule type" value="Genomic_DNA"/>
</dbReference>
<protein>
    <submittedName>
        <fullName evidence="2">Uncharacterized protein</fullName>
    </submittedName>
</protein>
<name>A0A1S7QUR6_9HYPH</name>
<evidence type="ECO:0000313" key="2">
    <source>
        <dbReference type="EMBL" id="CUX42508.1"/>
    </source>
</evidence>
<feature type="transmembrane region" description="Helical" evidence="1">
    <location>
        <begin position="15"/>
        <end position="35"/>
    </location>
</feature>
<organism evidence="2 3">
    <name type="scientific">Agrobacterium tomkonis CFBP 6623</name>
    <dbReference type="NCBI Taxonomy" id="1183432"/>
    <lineage>
        <taxon>Bacteria</taxon>
        <taxon>Pseudomonadati</taxon>
        <taxon>Pseudomonadota</taxon>
        <taxon>Alphaproteobacteria</taxon>
        <taxon>Hyphomicrobiales</taxon>
        <taxon>Rhizobiaceae</taxon>
        <taxon>Rhizobium/Agrobacterium group</taxon>
        <taxon>Agrobacterium</taxon>
        <taxon>Agrobacterium tumefaciens complex</taxon>
    </lineage>
</organism>
<evidence type="ECO:0000313" key="3">
    <source>
        <dbReference type="Proteomes" id="UP000191988"/>
    </source>
</evidence>
<keyword evidence="1" id="KW-0812">Transmembrane</keyword>
<keyword evidence="1" id="KW-0472">Membrane</keyword>
<gene>
    <name evidence="2" type="ORF">AGR3A_Lc10108</name>
</gene>
<evidence type="ECO:0000256" key="1">
    <source>
        <dbReference type="SAM" id="Phobius"/>
    </source>
</evidence>